<evidence type="ECO:0000313" key="3">
    <source>
        <dbReference type="Proteomes" id="UP000708208"/>
    </source>
</evidence>
<name>A0A8J2PFD1_9HEXA</name>
<reference evidence="2" key="1">
    <citation type="submission" date="2021-06" db="EMBL/GenBank/DDBJ databases">
        <authorList>
            <person name="Hodson N. C."/>
            <person name="Mongue J. A."/>
            <person name="Jaron S. K."/>
        </authorList>
    </citation>
    <scope>NUCLEOTIDE SEQUENCE</scope>
</reference>
<dbReference type="Proteomes" id="UP000708208">
    <property type="component" value="Unassembled WGS sequence"/>
</dbReference>
<sequence length="97" mass="11154">MRLSLVILSASFLLAANFCQVVKTDLVRSQVLGIQPGEITSERESAKIPRRWKRSDRCQSPTIKTSLDFICTANEDWSRRKSLEIDRGTRLEWQLAM</sequence>
<evidence type="ECO:0000256" key="1">
    <source>
        <dbReference type="SAM" id="SignalP"/>
    </source>
</evidence>
<keyword evidence="3" id="KW-1185">Reference proteome</keyword>
<protein>
    <submittedName>
        <fullName evidence="2">Uncharacterized protein</fullName>
    </submittedName>
</protein>
<proteinExistence type="predicted"/>
<keyword evidence="1" id="KW-0732">Signal</keyword>
<comment type="caution">
    <text evidence="2">The sequence shown here is derived from an EMBL/GenBank/DDBJ whole genome shotgun (WGS) entry which is preliminary data.</text>
</comment>
<feature type="chain" id="PRO_5035256413" evidence="1">
    <location>
        <begin position="25"/>
        <end position="97"/>
    </location>
</feature>
<feature type="signal peptide" evidence="1">
    <location>
        <begin position="1"/>
        <end position="24"/>
    </location>
</feature>
<feature type="non-terminal residue" evidence="2">
    <location>
        <position position="1"/>
    </location>
</feature>
<accession>A0A8J2PFD1</accession>
<organism evidence="2 3">
    <name type="scientific">Allacma fusca</name>
    <dbReference type="NCBI Taxonomy" id="39272"/>
    <lineage>
        <taxon>Eukaryota</taxon>
        <taxon>Metazoa</taxon>
        <taxon>Ecdysozoa</taxon>
        <taxon>Arthropoda</taxon>
        <taxon>Hexapoda</taxon>
        <taxon>Collembola</taxon>
        <taxon>Symphypleona</taxon>
        <taxon>Sminthuridae</taxon>
        <taxon>Allacma</taxon>
    </lineage>
</organism>
<dbReference type="EMBL" id="CAJVCH010543345">
    <property type="protein sequence ID" value="CAG7827397.1"/>
    <property type="molecule type" value="Genomic_DNA"/>
</dbReference>
<feature type="non-terminal residue" evidence="2">
    <location>
        <position position="97"/>
    </location>
</feature>
<evidence type="ECO:0000313" key="2">
    <source>
        <dbReference type="EMBL" id="CAG7827397.1"/>
    </source>
</evidence>
<gene>
    <name evidence="2" type="ORF">AFUS01_LOCUS37387</name>
</gene>
<dbReference type="AlphaFoldDB" id="A0A8J2PFD1"/>